<evidence type="ECO:0000313" key="4">
    <source>
        <dbReference type="Proteomes" id="UP001180616"/>
    </source>
</evidence>
<evidence type="ECO:0000313" key="3">
    <source>
        <dbReference type="EMBL" id="WMW65359.1"/>
    </source>
</evidence>
<dbReference type="Pfam" id="PF09992">
    <property type="entry name" value="NAGPA"/>
    <property type="match status" value="1"/>
</dbReference>
<gene>
    <name evidence="3" type="ORF">KPS_003480</name>
</gene>
<feature type="region of interest" description="Disordered" evidence="1">
    <location>
        <begin position="299"/>
        <end position="319"/>
    </location>
</feature>
<feature type="domain" description="Phosphodiester glycosidase" evidence="2">
    <location>
        <begin position="116"/>
        <end position="295"/>
    </location>
</feature>
<sequence length="319" mass="34548">MTVTTSLPAASTRPVPSGTRRSGGCTRALRRAAAMLAVLGLLLSAATARADEVPGWMELDTGLQLGIFPAPDAPDGPERIVALRIDPAYYEFSLHTTSEEGEPALSLAEWARRHDLNAVINASMYLPDARTSTGYLRNGAHLNNPRIGGNLGAFFVFGPLSPDLPQADLLDRTADPWETLLPQYRAAVQNYRLIGANRRILWPQGGPLYSVAAVGQDGSGAILFLHCREPLTAWRFATILLALPIDIRDVMYVEGGPQAGLYLRTPVRTDIWMGRHPADFWSGGNAAAPLPNVLGARRKATPPQPGLFPDGRERLTPQF</sequence>
<dbReference type="RefSeq" id="WP_309541369.1">
    <property type="nucleotide sequence ID" value="NZ_CP133659.1"/>
</dbReference>
<proteinExistence type="predicted"/>
<evidence type="ECO:0000256" key="1">
    <source>
        <dbReference type="SAM" id="MobiDB-lite"/>
    </source>
</evidence>
<reference evidence="3" key="1">
    <citation type="submission" date="2023-09" db="EMBL/GenBank/DDBJ databases">
        <authorList>
            <consortium name="CW5 consortium"/>
            <person name="Lu C.-W."/>
        </authorList>
    </citation>
    <scope>NUCLEOTIDE SEQUENCE</scope>
    <source>
        <strain evidence="3">KPS</strain>
    </source>
</reference>
<feature type="compositionally biased region" description="Basic and acidic residues" evidence="1">
    <location>
        <begin position="310"/>
        <end position="319"/>
    </location>
</feature>
<dbReference type="EMBL" id="CP133659">
    <property type="protein sequence ID" value="WMW65359.1"/>
    <property type="molecule type" value="Genomic_DNA"/>
</dbReference>
<keyword evidence="3" id="KW-0326">Glycosidase</keyword>
<dbReference type="InterPro" id="IPR018711">
    <property type="entry name" value="NAGPA"/>
</dbReference>
<name>A0ABY9R1P7_9BACT</name>
<feature type="region of interest" description="Disordered" evidence="1">
    <location>
        <begin position="1"/>
        <end position="23"/>
    </location>
</feature>
<evidence type="ECO:0000259" key="2">
    <source>
        <dbReference type="Pfam" id="PF09992"/>
    </source>
</evidence>
<dbReference type="Proteomes" id="UP001180616">
    <property type="component" value="Chromosome"/>
</dbReference>
<keyword evidence="4" id="KW-1185">Reference proteome</keyword>
<keyword evidence="3" id="KW-0378">Hydrolase</keyword>
<organism evidence="3 4">
    <name type="scientific">Nitratidesulfovibrio liaohensis</name>
    <dbReference type="NCBI Taxonomy" id="2604158"/>
    <lineage>
        <taxon>Bacteria</taxon>
        <taxon>Pseudomonadati</taxon>
        <taxon>Thermodesulfobacteriota</taxon>
        <taxon>Desulfovibrionia</taxon>
        <taxon>Desulfovibrionales</taxon>
        <taxon>Desulfovibrionaceae</taxon>
        <taxon>Nitratidesulfovibrio</taxon>
    </lineage>
</organism>
<protein>
    <submittedName>
        <fullName evidence="3">Phosphodiester glycosidase family protein</fullName>
    </submittedName>
</protein>
<accession>A0ABY9R1P7</accession>
<dbReference type="GO" id="GO:0016798">
    <property type="term" value="F:hydrolase activity, acting on glycosyl bonds"/>
    <property type="evidence" value="ECO:0007669"/>
    <property type="project" value="UniProtKB-KW"/>
</dbReference>